<dbReference type="EMBL" id="CAKLDM010000002">
    <property type="protein sequence ID" value="CAH0539710.1"/>
    <property type="molecule type" value="Genomic_DNA"/>
</dbReference>
<evidence type="ECO:0000313" key="2">
    <source>
        <dbReference type="EMBL" id="CAH0539710.1"/>
    </source>
</evidence>
<name>A0ABM9A4D5_9VIBR</name>
<dbReference type="Pfam" id="PF04392">
    <property type="entry name" value="ABC_sub_bind"/>
    <property type="match status" value="1"/>
</dbReference>
<keyword evidence="1" id="KW-0732">Signal</keyword>
<proteinExistence type="predicted"/>
<dbReference type="PANTHER" id="PTHR35271:SF1">
    <property type="entry name" value="ABC TRANSPORTER, SUBSTRATE-BINDING LIPOPROTEIN"/>
    <property type="match status" value="1"/>
</dbReference>
<protein>
    <recommendedName>
        <fullName evidence="4">ABC transporter substrate-binding protein</fullName>
    </recommendedName>
</protein>
<accession>A0ABM9A4D5</accession>
<keyword evidence="3" id="KW-1185">Reference proteome</keyword>
<dbReference type="Gene3D" id="3.40.50.2300">
    <property type="match status" value="2"/>
</dbReference>
<dbReference type="Proteomes" id="UP000838748">
    <property type="component" value="Unassembled WGS sequence"/>
</dbReference>
<feature type="chain" id="PRO_5045507719" description="ABC transporter substrate-binding protein" evidence="1">
    <location>
        <begin position="25"/>
        <end position="340"/>
    </location>
</feature>
<reference evidence="2" key="1">
    <citation type="submission" date="2021-11" db="EMBL/GenBank/DDBJ databases">
        <authorList>
            <person name="Rodrigo-Torres L."/>
            <person name="Arahal R. D."/>
            <person name="Lucena T."/>
        </authorList>
    </citation>
    <scope>NUCLEOTIDE SEQUENCE</scope>
    <source>
        <strain evidence="2">CECT 7928</strain>
    </source>
</reference>
<dbReference type="PANTHER" id="PTHR35271">
    <property type="entry name" value="ABC TRANSPORTER, SUBSTRATE-BINDING LIPOPROTEIN-RELATED"/>
    <property type="match status" value="1"/>
</dbReference>
<feature type="signal peptide" evidence="1">
    <location>
        <begin position="1"/>
        <end position="24"/>
    </location>
</feature>
<evidence type="ECO:0000313" key="3">
    <source>
        <dbReference type="Proteomes" id="UP000838748"/>
    </source>
</evidence>
<dbReference type="InterPro" id="IPR007487">
    <property type="entry name" value="ABC_transpt-TYRBP-like"/>
</dbReference>
<comment type="caution">
    <text evidence="2">The sequence shown here is derived from an EMBL/GenBank/DDBJ whole genome shotgun (WGS) entry which is preliminary data.</text>
</comment>
<gene>
    <name evidence="2" type="ORF">VMF7928_02387</name>
</gene>
<dbReference type="CDD" id="cd06325">
    <property type="entry name" value="PBP1_ABC_unchar_transporter"/>
    <property type="match status" value="1"/>
</dbReference>
<evidence type="ECO:0008006" key="4">
    <source>
        <dbReference type="Google" id="ProtNLM"/>
    </source>
</evidence>
<organism evidence="2 3">
    <name type="scientific">Vibrio marisflavi CECT 7928</name>
    <dbReference type="NCBI Taxonomy" id="634439"/>
    <lineage>
        <taxon>Bacteria</taxon>
        <taxon>Pseudomonadati</taxon>
        <taxon>Pseudomonadota</taxon>
        <taxon>Gammaproteobacteria</taxon>
        <taxon>Vibrionales</taxon>
        <taxon>Vibrionaceae</taxon>
        <taxon>Vibrio</taxon>
    </lineage>
</organism>
<evidence type="ECO:0000256" key="1">
    <source>
        <dbReference type="SAM" id="SignalP"/>
    </source>
</evidence>
<sequence>MRMKKCLLILLSLTVILSSTLLNAQQIVPTQPEKKHVVMLLWRGVTNAEKGFMDYLSPRVNVEFIILNANRDKSKLKQYIQNIDQYHPDLIYTFGTTVTREALGTYDNPSEFEQSHHIPVVFNVVTDPIGSKIVTRNEGYTRDFTGVSHIVPLTVQFKAITQLKGIKSIGVIYNPLEHNSVLTAKKMFSLASDFNVNVFLYPLGLIGSQPNLGSLDNIVAKMKANHIDLAYLPPDSYIIANGKAVVEKLQSANIPTFSATETPIRKYDALFGVVSRYYNAGQFAAYKAEQILDNKKSVSNIPIDSLSQYSYIVNMEAAKQLNYYPPVSILKISELVGNKQ</sequence>